<dbReference type="EMBL" id="KB202990">
    <property type="protein sequence ID" value="ESO86843.1"/>
    <property type="molecule type" value="Genomic_DNA"/>
</dbReference>
<feature type="transmembrane region" description="Helical" evidence="8">
    <location>
        <begin position="194"/>
        <end position="215"/>
    </location>
</feature>
<dbReference type="RefSeq" id="XP_009062537.1">
    <property type="nucleotide sequence ID" value="XM_009064289.1"/>
</dbReference>
<feature type="compositionally biased region" description="Basic and acidic residues" evidence="7">
    <location>
        <begin position="401"/>
        <end position="417"/>
    </location>
</feature>
<sequence length="495" mass="55308">MFLIKQSASIKFKEMGWFEAFRNQQGYTWYNDRRTAALFDIPLAAVTYFCTLVAIAVVIATLGIRGKEKWGAVVRTFYGVAVGSVILVSLYGHCWLMGKVHITSSYIYRSRDQFSGDVGIEIGLHSANVTLRGYFGEVGRRGEVIYSEALPWADYGKEEGQMESYLSRGLPDPILRVAAYLCTDSGGLRWARGFHMAGNLSCILLWTAFAFWILTNILLFSVIVYGAYSMVLTGITMLLASIVYHVCQPSQSLAVHFDDVVLRTSYGWCFWLTLVTGGLTIVIGTVLLLVDHFMPKKTAEFFRVEISIGDEERYDSLMSLNDPGRKQSVYTIGDNRRASIFSTNQNRRTSIFTDTPVRRISPSSWGSSINPNQAISNRSTSSPAIFKFESDKIVEEDEENREEKKDNNTKEHVHVTIDPETSSNSDKASVGENHVVHIEDKRLDDSKITTSQYGVTTINIGSDRTLSHSSDSGNEGSENNSSFHQLDVHSLNSTT</sequence>
<dbReference type="PANTHER" id="PTHR31158:SF1">
    <property type="entry name" value="DOXA1 FACTOR-RELATED"/>
    <property type="match status" value="1"/>
</dbReference>
<gene>
    <name evidence="9" type="ORF">LOTGIDRAFT_166847</name>
</gene>
<dbReference type="HOGENOM" id="CLU_045258_3_1_1"/>
<dbReference type="GO" id="GO:0015031">
    <property type="term" value="P:protein transport"/>
    <property type="evidence" value="ECO:0007669"/>
    <property type="project" value="InterPro"/>
</dbReference>
<dbReference type="AlphaFoldDB" id="V3Z7Q7"/>
<keyword evidence="3 8" id="KW-0812">Transmembrane</keyword>
<proteinExistence type="inferred from homology"/>
<feature type="transmembrane region" description="Helical" evidence="8">
    <location>
        <begin position="265"/>
        <end position="290"/>
    </location>
</feature>
<keyword evidence="6" id="KW-0325">Glycoprotein</keyword>
<organism evidence="9 10">
    <name type="scientific">Lottia gigantea</name>
    <name type="common">Giant owl limpet</name>
    <dbReference type="NCBI Taxonomy" id="225164"/>
    <lineage>
        <taxon>Eukaryota</taxon>
        <taxon>Metazoa</taxon>
        <taxon>Spiralia</taxon>
        <taxon>Lophotrochozoa</taxon>
        <taxon>Mollusca</taxon>
        <taxon>Gastropoda</taxon>
        <taxon>Patellogastropoda</taxon>
        <taxon>Lottioidea</taxon>
        <taxon>Lottiidae</taxon>
        <taxon>Lottia</taxon>
    </lineage>
</organism>
<dbReference type="InterPro" id="IPR018469">
    <property type="entry name" value="Dual_oxidase_maturation_fac"/>
</dbReference>
<feature type="transmembrane region" description="Helical" evidence="8">
    <location>
        <begin position="41"/>
        <end position="64"/>
    </location>
</feature>
<evidence type="ECO:0000256" key="8">
    <source>
        <dbReference type="SAM" id="Phobius"/>
    </source>
</evidence>
<evidence type="ECO:0000313" key="10">
    <source>
        <dbReference type="Proteomes" id="UP000030746"/>
    </source>
</evidence>
<reference evidence="9 10" key="1">
    <citation type="journal article" date="2013" name="Nature">
        <title>Insights into bilaterian evolution from three spiralian genomes.</title>
        <authorList>
            <person name="Simakov O."/>
            <person name="Marletaz F."/>
            <person name="Cho S.J."/>
            <person name="Edsinger-Gonzales E."/>
            <person name="Havlak P."/>
            <person name="Hellsten U."/>
            <person name="Kuo D.H."/>
            <person name="Larsson T."/>
            <person name="Lv J."/>
            <person name="Arendt D."/>
            <person name="Savage R."/>
            <person name="Osoegawa K."/>
            <person name="de Jong P."/>
            <person name="Grimwood J."/>
            <person name="Chapman J.A."/>
            <person name="Shapiro H."/>
            <person name="Aerts A."/>
            <person name="Otillar R.P."/>
            <person name="Terry A.Y."/>
            <person name="Boore J.L."/>
            <person name="Grigoriev I.V."/>
            <person name="Lindberg D.R."/>
            <person name="Seaver E.C."/>
            <person name="Weisblat D.A."/>
            <person name="Putnam N.H."/>
            <person name="Rokhsar D.S."/>
        </authorList>
    </citation>
    <scope>NUCLEOTIDE SEQUENCE [LARGE SCALE GENOMIC DNA]</scope>
</reference>
<evidence type="ECO:0000256" key="6">
    <source>
        <dbReference type="ARBA" id="ARBA00023180"/>
    </source>
</evidence>
<feature type="region of interest" description="Disordered" evidence="7">
    <location>
        <begin position="362"/>
        <end position="431"/>
    </location>
</feature>
<evidence type="ECO:0000256" key="4">
    <source>
        <dbReference type="ARBA" id="ARBA00022989"/>
    </source>
</evidence>
<dbReference type="OMA" id="RMGWFEA"/>
<feature type="region of interest" description="Disordered" evidence="7">
    <location>
        <begin position="462"/>
        <end position="495"/>
    </location>
</feature>
<dbReference type="GO" id="GO:0005789">
    <property type="term" value="C:endoplasmic reticulum membrane"/>
    <property type="evidence" value="ECO:0007669"/>
    <property type="project" value="InterPro"/>
</dbReference>
<feature type="compositionally biased region" description="Polar residues" evidence="7">
    <location>
        <begin position="362"/>
        <end position="383"/>
    </location>
</feature>
<protein>
    <recommendedName>
        <fullName evidence="11">Dual oxidase maturation factor 1</fullName>
    </recommendedName>
</protein>
<comment type="subcellular location">
    <subcellularLocation>
        <location evidence="1">Membrane</location>
        <topology evidence="1">Multi-pass membrane protein</topology>
    </subcellularLocation>
</comment>
<evidence type="ECO:0008006" key="11">
    <source>
        <dbReference type="Google" id="ProtNLM"/>
    </source>
</evidence>
<evidence type="ECO:0000313" key="9">
    <source>
        <dbReference type="EMBL" id="ESO86843.1"/>
    </source>
</evidence>
<dbReference type="Pfam" id="PF10204">
    <property type="entry name" value="DuoxA"/>
    <property type="match status" value="1"/>
</dbReference>
<evidence type="ECO:0000256" key="2">
    <source>
        <dbReference type="ARBA" id="ARBA00009816"/>
    </source>
</evidence>
<evidence type="ECO:0000256" key="1">
    <source>
        <dbReference type="ARBA" id="ARBA00004141"/>
    </source>
</evidence>
<dbReference type="CTD" id="20240455"/>
<comment type="similarity">
    <text evidence="2">Belongs to the DUOXA family.</text>
</comment>
<dbReference type="OrthoDB" id="10042652at2759"/>
<dbReference type="STRING" id="225164.V3Z7Q7"/>
<feature type="transmembrane region" description="Helical" evidence="8">
    <location>
        <begin position="222"/>
        <end position="245"/>
    </location>
</feature>
<evidence type="ECO:0000256" key="5">
    <source>
        <dbReference type="ARBA" id="ARBA00023136"/>
    </source>
</evidence>
<dbReference type="GeneID" id="20240455"/>
<keyword evidence="10" id="KW-1185">Reference proteome</keyword>
<name>V3Z7Q7_LOTGI</name>
<keyword evidence="5 8" id="KW-0472">Membrane</keyword>
<feature type="transmembrane region" description="Helical" evidence="8">
    <location>
        <begin position="76"/>
        <end position="98"/>
    </location>
</feature>
<evidence type="ECO:0000256" key="7">
    <source>
        <dbReference type="SAM" id="MobiDB-lite"/>
    </source>
</evidence>
<dbReference type="PANTHER" id="PTHR31158">
    <property type="entry name" value="DUAL OXIDASE 2"/>
    <property type="match status" value="1"/>
</dbReference>
<accession>V3Z7Q7</accession>
<dbReference type="KEGG" id="lgi:LOTGIDRAFT_166847"/>
<keyword evidence="4 8" id="KW-1133">Transmembrane helix</keyword>
<dbReference type="Proteomes" id="UP000030746">
    <property type="component" value="Unassembled WGS sequence"/>
</dbReference>
<evidence type="ECO:0000256" key="3">
    <source>
        <dbReference type="ARBA" id="ARBA00022692"/>
    </source>
</evidence>
<feature type="compositionally biased region" description="Low complexity" evidence="7">
    <location>
        <begin position="467"/>
        <end position="482"/>
    </location>
</feature>